<reference evidence="1" key="1">
    <citation type="submission" date="2022-07" db="EMBL/GenBank/DDBJ databases">
        <title>Evaluation of T. orientalis genome assembly methods using nanopore sequencing and analysis of variation between genomes.</title>
        <authorList>
            <person name="Yam J."/>
            <person name="Micallef M.L."/>
            <person name="Liu M."/>
            <person name="Djordjevic S.P."/>
            <person name="Bogema D.R."/>
            <person name="Jenkins C."/>
        </authorList>
    </citation>
    <scope>NUCLEOTIDE SEQUENCE</scope>
    <source>
        <strain evidence="1">Goon Nure</strain>
    </source>
</reference>
<dbReference type="Proteomes" id="UP000244811">
    <property type="component" value="Chromosome 1"/>
</dbReference>
<evidence type="ECO:0000313" key="1">
    <source>
        <dbReference type="EMBL" id="UKK00010.2"/>
    </source>
</evidence>
<dbReference type="EMBL" id="CP056069">
    <property type="protein sequence ID" value="UKK00010.2"/>
    <property type="molecule type" value="Genomic_DNA"/>
</dbReference>
<accession>A0A976M992</accession>
<protein>
    <submittedName>
        <fullName evidence="1">Uncharacterized protein</fullName>
    </submittedName>
</protein>
<organism evidence="1 2">
    <name type="scientific">Theileria orientalis</name>
    <dbReference type="NCBI Taxonomy" id="68886"/>
    <lineage>
        <taxon>Eukaryota</taxon>
        <taxon>Sar</taxon>
        <taxon>Alveolata</taxon>
        <taxon>Apicomplexa</taxon>
        <taxon>Aconoidasida</taxon>
        <taxon>Piroplasmida</taxon>
        <taxon>Theileriidae</taxon>
        <taxon>Theileria</taxon>
    </lineage>
</organism>
<dbReference type="AlphaFoldDB" id="A0A976M992"/>
<name>A0A976M992_THEOR</name>
<proteinExistence type="predicted"/>
<sequence>MIYCDEFVQFISENWNIFGQLHLSEPLFLFFVLENLYNTIFSKLSEFSVVDEITFNSFVNGYDEHQNSYINESNNLIPLLKSNFLLSDAQKSVLEALLDLRDLNDEERRYLKSFRIYYSRDDQGRSYILVCESHLYYIVKELTLILFNEKYESDLNKKLAFDKFVKYFNLLKDKGHSEKINSLIEAELSKSVNSRILTSSLCFLLLYFNTSFSGVSKRFIECLNNESLTTLFNCTLIVNRLILSHPKDVNLWEIKAILTKLWFSRFDIKLRRCVLKKNGSFSIRPSSKSLLYTYLIKTIYRLFTDKLILSDKTFTHEVLTLKPFNNNVVCYLKYEYECVSNHVVEMFLIEIKKMSNLNSRNIFQEFTYLTLENKYRTILSNAIFKLFYKFYRNLLNDFSFPGLFILLVNLIKTRTYGRMQSSVINYSDLYTSSFLYTRVDDAIEETLGLCDRMIKTDTHNCWIENKSRLLINLLDLNDLRAFRFDNELVNLLFKLKVVYILNQHISTWHAFTYSLSNICNSDIDNYSKDVRMCKIKHKKNGIGKKRMKCKIDEYKSESTLIKNVIKGEFKINDINIDYGDDNNHRINVDKLGYMDGYGFVSVRYVYFDSLEVLKMFHDSEIDCILNSFSQLLNILVHLFRSIYRLKRKSSVDLNMASFKSLAETVRLVSRYASSVPRLGSKVSVLVGASLVKRMRRRSRLLCYKHYKINQAEDYGTQYLDVLVVTLSRFTFTGLSLLRPK</sequence>
<evidence type="ECO:0000313" key="2">
    <source>
        <dbReference type="Proteomes" id="UP000244811"/>
    </source>
</evidence>
<gene>
    <name evidence="1" type="ORF">MACK_000075</name>
</gene>